<evidence type="ECO:0000313" key="2">
    <source>
        <dbReference type="EMBL" id="KAK5622251.1"/>
    </source>
</evidence>
<feature type="compositionally biased region" description="Pro residues" evidence="1">
    <location>
        <begin position="139"/>
        <end position="148"/>
    </location>
</feature>
<dbReference type="AlphaFoldDB" id="A0AAV9SLT0"/>
<sequence length="298" mass="33522">MRNKVLSYLQTSSFRSSSPHIAPTETRIMTEGTSQRDQAGGMEREFKRGEILVKIFSHLVTSHCSPWRRLEIAGSLQDWLEVRKDFFLEPRIHHTIEAERHRALEEIVASMRRSPAPSSTHLSTEAQHGFPAHGYAPDQPSPLLPTHNPFPGPHIWSCSGGVPSRAVLTLPVREGLVDGLPPLPAPVPGPVLQGSEDELPPSLVPVPEEFVEDLSPLPLPVPEGCEDAPSPPAVFWRLRRRSPQPHRRSQWSLHRASELHRGFSWSRHRPSDHRLLRRRPADRLSYVLLIARSAGFGR</sequence>
<dbReference type="EMBL" id="JAHHUM010000156">
    <property type="protein sequence ID" value="KAK5622251.1"/>
    <property type="molecule type" value="Genomic_DNA"/>
</dbReference>
<evidence type="ECO:0000313" key="3">
    <source>
        <dbReference type="Proteomes" id="UP001311232"/>
    </source>
</evidence>
<dbReference type="Proteomes" id="UP001311232">
    <property type="component" value="Unassembled WGS sequence"/>
</dbReference>
<evidence type="ECO:0000256" key="1">
    <source>
        <dbReference type="SAM" id="MobiDB-lite"/>
    </source>
</evidence>
<gene>
    <name evidence="2" type="ORF">CRENBAI_007090</name>
</gene>
<accession>A0AAV9SLT0</accession>
<reference evidence="2 3" key="1">
    <citation type="submission" date="2021-06" db="EMBL/GenBank/DDBJ databases">
        <authorList>
            <person name="Palmer J.M."/>
        </authorList>
    </citation>
    <scope>NUCLEOTIDE SEQUENCE [LARGE SCALE GENOMIC DNA]</scope>
    <source>
        <strain evidence="2 3">MEX-2019</strain>
        <tissue evidence="2">Muscle</tissue>
    </source>
</reference>
<comment type="caution">
    <text evidence="2">The sequence shown here is derived from an EMBL/GenBank/DDBJ whole genome shotgun (WGS) entry which is preliminary data.</text>
</comment>
<protein>
    <submittedName>
        <fullName evidence="2">Uncharacterized protein</fullName>
    </submittedName>
</protein>
<keyword evidence="3" id="KW-1185">Reference proteome</keyword>
<feature type="region of interest" description="Disordered" evidence="1">
    <location>
        <begin position="115"/>
        <end position="148"/>
    </location>
</feature>
<proteinExistence type="predicted"/>
<name>A0AAV9SLT0_9TELE</name>
<feature type="compositionally biased region" description="Polar residues" evidence="1">
    <location>
        <begin position="116"/>
        <end position="126"/>
    </location>
</feature>
<organism evidence="2 3">
    <name type="scientific">Crenichthys baileyi</name>
    <name type="common">White River springfish</name>
    <dbReference type="NCBI Taxonomy" id="28760"/>
    <lineage>
        <taxon>Eukaryota</taxon>
        <taxon>Metazoa</taxon>
        <taxon>Chordata</taxon>
        <taxon>Craniata</taxon>
        <taxon>Vertebrata</taxon>
        <taxon>Euteleostomi</taxon>
        <taxon>Actinopterygii</taxon>
        <taxon>Neopterygii</taxon>
        <taxon>Teleostei</taxon>
        <taxon>Neoteleostei</taxon>
        <taxon>Acanthomorphata</taxon>
        <taxon>Ovalentaria</taxon>
        <taxon>Atherinomorphae</taxon>
        <taxon>Cyprinodontiformes</taxon>
        <taxon>Goodeidae</taxon>
        <taxon>Crenichthys</taxon>
    </lineage>
</organism>